<dbReference type="InterPro" id="IPR008983">
    <property type="entry name" value="Tumour_necrosis_fac-like_dom"/>
</dbReference>
<dbReference type="GeneTree" id="ENSGT00950000183116"/>
<keyword evidence="3" id="KW-0732">Signal</keyword>
<feature type="domain" description="C1q" evidence="5">
    <location>
        <begin position="153"/>
        <end position="287"/>
    </location>
</feature>
<dbReference type="PROSITE" id="PS50871">
    <property type="entry name" value="C1Q"/>
    <property type="match status" value="1"/>
</dbReference>
<keyword evidence="4" id="KW-0175">Coiled coil</keyword>
<reference evidence="6" key="3">
    <citation type="submission" date="2025-08" db="UniProtKB">
        <authorList>
            <consortium name="Ensembl"/>
        </authorList>
    </citation>
    <scope>IDENTIFICATION</scope>
</reference>
<comment type="subcellular location">
    <subcellularLocation>
        <location evidence="1">Secreted</location>
    </subcellularLocation>
</comment>
<reference evidence="7" key="2">
    <citation type="submission" date="2023-03" db="EMBL/GenBank/DDBJ databases">
        <authorList>
            <consortium name="Wellcome Sanger Institute Data Sharing"/>
        </authorList>
    </citation>
    <scope>NUCLEOTIDE SEQUENCE [LARGE SCALE GENOMIC DNA]</scope>
</reference>
<dbReference type="Ensembl" id="ENSACLT00000096167.1">
    <property type="protein sequence ID" value="ENSACLP00000044800.1"/>
    <property type="gene ID" value="ENSACLG00000031847.1"/>
</dbReference>
<dbReference type="PRINTS" id="PR00007">
    <property type="entry name" value="COMPLEMNTC1Q"/>
</dbReference>
<organism evidence="6 7">
    <name type="scientific">Astatotilapia calliptera</name>
    <name type="common">Eastern happy</name>
    <name type="synonym">Chromis callipterus</name>
    <dbReference type="NCBI Taxonomy" id="8154"/>
    <lineage>
        <taxon>Eukaryota</taxon>
        <taxon>Metazoa</taxon>
        <taxon>Chordata</taxon>
        <taxon>Craniata</taxon>
        <taxon>Vertebrata</taxon>
        <taxon>Euteleostomi</taxon>
        <taxon>Actinopterygii</taxon>
        <taxon>Neopterygii</taxon>
        <taxon>Teleostei</taxon>
        <taxon>Neoteleostei</taxon>
        <taxon>Acanthomorphata</taxon>
        <taxon>Ovalentaria</taxon>
        <taxon>Cichlomorphae</taxon>
        <taxon>Cichliformes</taxon>
        <taxon>Cichlidae</taxon>
        <taxon>African cichlids</taxon>
        <taxon>Pseudocrenilabrinae</taxon>
        <taxon>Haplochromini</taxon>
        <taxon>Astatotilapia</taxon>
    </lineage>
</organism>
<dbReference type="GO" id="GO:0005576">
    <property type="term" value="C:extracellular region"/>
    <property type="evidence" value="ECO:0007669"/>
    <property type="project" value="UniProtKB-SubCell"/>
</dbReference>
<dbReference type="SMART" id="SM00110">
    <property type="entry name" value="C1Q"/>
    <property type="match status" value="1"/>
</dbReference>
<keyword evidence="2" id="KW-0964">Secreted</keyword>
<dbReference type="Pfam" id="PF00386">
    <property type="entry name" value="C1q"/>
    <property type="match status" value="1"/>
</dbReference>
<evidence type="ECO:0000259" key="5">
    <source>
        <dbReference type="PROSITE" id="PS50871"/>
    </source>
</evidence>
<keyword evidence="7" id="KW-1185">Reference proteome</keyword>
<evidence type="ECO:0000313" key="7">
    <source>
        <dbReference type="Proteomes" id="UP000265100"/>
    </source>
</evidence>
<accession>A0AAX7SM36</accession>
<dbReference type="SUPFAM" id="SSF49842">
    <property type="entry name" value="TNF-like"/>
    <property type="match status" value="1"/>
</dbReference>
<dbReference type="InterPro" id="IPR001073">
    <property type="entry name" value="C1q_dom"/>
</dbReference>
<dbReference type="PANTHER" id="PTHR22923:SF102">
    <property type="entry name" value="CEREBELLIN 13-RELATED"/>
    <property type="match status" value="1"/>
</dbReference>
<dbReference type="Gene3D" id="2.60.120.40">
    <property type="match status" value="1"/>
</dbReference>
<proteinExistence type="predicted"/>
<evidence type="ECO:0000256" key="4">
    <source>
        <dbReference type="SAM" id="Coils"/>
    </source>
</evidence>
<sequence>MDQQIVCHQTCQQDLHALVKELAILKEQIQVVQEENQVKTEAYKEILDRQVELQQPCPQDIHAVLREMTASLTEQKVKIAFLEKENQEQFAKLERQKTETYELKQQLEEQAAMLESLKTELQTQKTEADKVTQELQEQEAKLQTEINQLKKHSQATQVAFSASLLEKESRHTGPFNTQITLIFKHVVTNIGNAYNPHTGIFTAPVRGVYHFVWTILGLDGGTAGAVLVRNGEHIFLAYGNQGSGSVSGSHGASLLLEVGDQVFVRLFGLMVQRYMTMKTIITPSVVI</sequence>
<name>A0AAX7SM36_ASTCA</name>
<evidence type="ECO:0000256" key="1">
    <source>
        <dbReference type="ARBA" id="ARBA00004613"/>
    </source>
</evidence>
<gene>
    <name evidence="6" type="primary">IFI35</name>
</gene>
<evidence type="ECO:0000256" key="3">
    <source>
        <dbReference type="ARBA" id="ARBA00022729"/>
    </source>
</evidence>
<evidence type="ECO:0000256" key="2">
    <source>
        <dbReference type="ARBA" id="ARBA00022525"/>
    </source>
</evidence>
<protein>
    <recommendedName>
        <fullName evidence="5">C1q domain-containing protein</fullName>
    </recommendedName>
</protein>
<dbReference type="Proteomes" id="UP000265100">
    <property type="component" value="Chromosome 9"/>
</dbReference>
<dbReference type="InterPro" id="IPR050822">
    <property type="entry name" value="Cerebellin_Synaptic_Org"/>
</dbReference>
<evidence type="ECO:0000313" key="6">
    <source>
        <dbReference type="Ensembl" id="ENSACLP00000044800.1"/>
    </source>
</evidence>
<dbReference type="AlphaFoldDB" id="A0AAX7SM36"/>
<dbReference type="PANTHER" id="PTHR22923">
    <property type="entry name" value="CEREBELLIN-RELATED"/>
    <property type="match status" value="1"/>
</dbReference>
<reference evidence="6 7" key="1">
    <citation type="submission" date="2018-05" db="EMBL/GenBank/DDBJ databases">
        <authorList>
            <person name="Datahose"/>
        </authorList>
    </citation>
    <scope>NUCLEOTIDE SEQUENCE</scope>
</reference>
<feature type="coiled-coil region" evidence="4">
    <location>
        <begin position="8"/>
        <end position="155"/>
    </location>
</feature>
<reference evidence="6" key="4">
    <citation type="submission" date="2025-09" db="UniProtKB">
        <authorList>
            <consortium name="Ensembl"/>
        </authorList>
    </citation>
    <scope>IDENTIFICATION</scope>
</reference>